<dbReference type="InterPro" id="IPR001627">
    <property type="entry name" value="Semap_dom"/>
</dbReference>
<protein>
    <recommendedName>
        <fullName evidence="1">Sema domain-containing protein</fullName>
    </recommendedName>
</protein>
<evidence type="ECO:0000313" key="2">
    <source>
        <dbReference type="EMBL" id="CAI8588490.1"/>
    </source>
</evidence>
<name>A0AAV0YQU1_VICFA</name>
<sequence length="92" mass="10377">MIFSLFFDSFYFVGVGYIKAYDALGDAFLLSMHIFSLFLMAPFHGCNVAGRNQNLAHDVFSWTDASVNQNLAHDVFSWTDASVNNTSLCIFY</sequence>
<reference evidence="2 3" key="1">
    <citation type="submission" date="2023-01" db="EMBL/GenBank/DDBJ databases">
        <authorList>
            <person name="Kreplak J."/>
        </authorList>
    </citation>
    <scope>NUCLEOTIDE SEQUENCE [LARGE SCALE GENOMIC DNA]</scope>
</reference>
<keyword evidence="3" id="KW-1185">Reference proteome</keyword>
<dbReference type="Proteomes" id="UP001157006">
    <property type="component" value="Chromosome 1L"/>
</dbReference>
<dbReference type="AlphaFoldDB" id="A0AAV0YQU1"/>
<feature type="domain" description="Sema" evidence="1">
    <location>
        <begin position="1"/>
        <end position="92"/>
    </location>
</feature>
<dbReference type="PROSITE" id="PS51004">
    <property type="entry name" value="SEMA"/>
    <property type="match status" value="1"/>
</dbReference>
<evidence type="ECO:0000313" key="3">
    <source>
        <dbReference type="Proteomes" id="UP001157006"/>
    </source>
</evidence>
<accession>A0AAV0YQU1</accession>
<dbReference type="EMBL" id="OX451736">
    <property type="protein sequence ID" value="CAI8588490.1"/>
    <property type="molecule type" value="Genomic_DNA"/>
</dbReference>
<evidence type="ECO:0000259" key="1">
    <source>
        <dbReference type="PROSITE" id="PS51004"/>
    </source>
</evidence>
<organism evidence="2 3">
    <name type="scientific">Vicia faba</name>
    <name type="common">Broad bean</name>
    <name type="synonym">Faba vulgaris</name>
    <dbReference type="NCBI Taxonomy" id="3906"/>
    <lineage>
        <taxon>Eukaryota</taxon>
        <taxon>Viridiplantae</taxon>
        <taxon>Streptophyta</taxon>
        <taxon>Embryophyta</taxon>
        <taxon>Tracheophyta</taxon>
        <taxon>Spermatophyta</taxon>
        <taxon>Magnoliopsida</taxon>
        <taxon>eudicotyledons</taxon>
        <taxon>Gunneridae</taxon>
        <taxon>Pentapetalae</taxon>
        <taxon>rosids</taxon>
        <taxon>fabids</taxon>
        <taxon>Fabales</taxon>
        <taxon>Fabaceae</taxon>
        <taxon>Papilionoideae</taxon>
        <taxon>50 kb inversion clade</taxon>
        <taxon>NPAAA clade</taxon>
        <taxon>Hologalegina</taxon>
        <taxon>IRL clade</taxon>
        <taxon>Fabeae</taxon>
        <taxon>Vicia</taxon>
    </lineage>
</organism>
<gene>
    <name evidence="2" type="ORF">VFH_I349800</name>
</gene>
<proteinExistence type="predicted"/>